<keyword evidence="2" id="KW-1185">Reference proteome</keyword>
<name>A0A810QAU6_9FIRM</name>
<dbReference type="AlphaFoldDB" id="A0A810QAU6"/>
<accession>A0A810QAU6</accession>
<sequence length="55" mass="6152">MISLKCPDCGFFFSIDFPDDISEEERKEICTCPCGSMMEEVSFSMDYIPTIGGAQ</sequence>
<evidence type="ECO:0000313" key="2">
    <source>
        <dbReference type="Proteomes" id="UP000679848"/>
    </source>
</evidence>
<protein>
    <submittedName>
        <fullName evidence="1">Uncharacterized protein</fullName>
    </submittedName>
</protein>
<organism evidence="1 2">
    <name type="scientific">Pusillibacter faecalis</name>
    <dbReference type="NCBI Taxonomy" id="2714358"/>
    <lineage>
        <taxon>Bacteria</taxon>
        <taxon>Bacillati</taxon>
        <taxon>Bacillota</taxon>
        <taxon>Clostridia</taxon>
        <taxon>Eubacteriales</taxon>
        <taxon>Oscillospiraceae</taxon>
        <taxon>Pusillibacter</taxon>
    </lineage>
</organism>
<evidence type="ECO:0000313" key="1">
    <source>
        <dbReference type="EMBL" id="BCK85390.1"/>
    </source>
</evidence>
<dbReference type="Proteomes" id="UP000679848">
    <property type="component" value="Chromosome"/>
</dbReference>
<dbReference type="EMBL" id="AP023420">
    <property type="protein sequence ID" value="BCK85390.1"/>
    <property type="molecule type" value="Genomic_DNA"/>
</dbReference>
<dbReference type="KEGG" id="pfaa:MM59RIKEN_27090"/>
<gene>
    <name evidence="1" type="ORF">MM59RIKEN_27090</name>
</gene>
<reference evidence="1" key="1">
    <citation type="submission" date="2020-09" db="EMBL/GenBank/DDBJ databases">
        <title>New species isolated from human feces.</title>
        <authorList>
            <person name="Kitahara M."/>
            <person name="Shigeno Y."/>
            <person name="Shime M."/>
            <person name="Matsumoto Y."/>
            <person name="Nakamura S."/>
            <person name="Motooka D."/>
            <person name="Fukuoka S."/>
            <person name="Nishikawa H."/>
            <person name="Benno Y."/>
        </authorList>
    </citation>
    <scope>NUCLEOTIDE SEQUENCE</scope>
    <source>
        <strain evidence="1">MM59</strain>
    </source>
</reference>
<proteinExistence type="predicted"/>